<accession>A0AAV9DFP1</accession>
<dbReference type="Proteomes" id="UP001180020">
    <property type="component" value="Unassembled WGS sequence"/>
</dbReference>
<keyword evidence="2" id="KW-1185">Reference proteome</keyword>
<gene>
    <name evidence="1" type="ORF">QJS10_CPB13g01222</name>
</gene>
<organism evidence="1 2">
    <name type="scientific">Acorus calamus</name>
    <name type="common">Sweet flag</name>
    <dbReference type="NCBI Taxonomy" id="4465"/>
    <lineage>
        <taxon>Eukaryota</taxon>
        <taxon>Viridiplantae</taxon>
        <taxon>Streptophyta</taxon>
        <taxon>Embryophyta</taxon>
        <taxon>Tracheophyta</taxon>
        <taxon>Spermatophyta</taxon>
        <taxon>Magnoliopsida</taxon>
        <taxon>Liliopsida</taxon>
        <taxon>Acoraceae</taxon>
        <taxon>Acorus</taxon>
    </lineage>
</organism>
<reference evidence="1" key="2">
    <citation type="submission" date="2023-06" db="EMBL/GenBank/DDBJ databases">
        <authorList>
            <person name="Ma L."/>
            <person name="Liu K.-W."/>
            <person name="Li Z."/>
            <person name="Hsiao Y.-Y."/>
            <person name="Qi Y."/>
            <person name="Fu T."/>
            <person name="Tang G."/>
            <person name="Zhang D."/>
            <person name="Sun W.-H."/>
            <person name="Liu D.-K."/>
            <person name="Li Y."/>
            <person name="Chen G.-Z."/>
            <person name="Liu X.-D."/>
            <person name="Liao X.-Y."/>
            <person name="Jiang Y.-T."/>
            <person name="Yu X."/>
            <person name="Hao Y."/>
            <person name="Huang J."/>
            <person name="Zhao X.-W."/>
            <person name="Ke S."/>
            <person name="Chen Y.-Y."/>
            <person name="Wu W.-L."/>
            <person name="Hsu J.-L."/>
            <person name="Lin Y.-F."/>
            <person name="Huang M.-D."/>
            <person name="Li C.-Y."/>
            <person name="Huang L."/>
            <person name="Wang Z.-W."/>
            <person name="Zhao X."/>
            <person name="Zhong W.-Y."/>
            <person name="Peng D.-H."/>
            <person name="Ahmad S."/>
            <person name="Lan S."/>
            <person name="Zhang J.-S."/>
            <person name="Tsai W.-C."/>
            <person name="Van De Peer Y."/>
            <person name="Liu Z.-J."/>
        </authorList>
    </citation>
    <scope>NUCLEOTIDE SEQUENCE</scope>
    <source>
        <strain evidence="1">CP</strain>
        <tissue evidence="1">Leaves</tissue>
    </source>
</reference>
<dbReference type="AlphaFoldDB" id="A0AAV9DFP1"/>
<comment type="caution">
    <text evidence="1">The sequence shown here is derived from an EMBL/GenBank/DDBJ whole genome shotgun (WGS) entry which is preliminary data.</text>
</comment>
<reference evidence="1" key="1">
    <citation type="journal article" date="2023" name="Nat. Commun.">
        <title>Diploid and tetraploid genomes of Acorus and the evolution of monocots.</title>
        <authorList>
            <person name="Ma L."/>
            <person name="Liu K.W."/>
            <person name="Li Z."/>
            <person name="Hsiao Y.Y."/>
            <person name="Qi Y."/>
            <person name="Fu T."/>
            <person name="Tang G.D."/>
            <person name="Zhang D."/>
            <person name="Sun W.H."/>
            <person name="Liu D.K."/>
            <person name="Li Y."/>
            <person name="Chen G.Z."/>
            <person name="Liu X.D."/>
            <person name="Liao X.Y."/>
            <person name="Jiang Y.T."/>
            <person name="Yu X."/>
            <person name="Hao Y."/>
            <person name="Huang J."/>
            <person name="Zhao X.W."/>
            <person name="Ke S."/>
            <person name="Chen Y.Y."/>
            <person name="Wu W.L."/>
            <person name="Hsu J.L."/>
            <person name="Lin Y.F."/>
            <person name="Huang M.D."/>
            <person name="Li C.Y."/>
            <person name="Huang L."/>
            <person name="Wang Z.W."/>
            <person name="Zhao X."/>
            <person name="Zhong W.Y."/>
            <person name="Peng D.H."/>
            <person name="Ahmad S."/>
            <person name="Lan S."/>
            <person name="Zhang J.S."/>
            <person name="Tsai W.C."/>
            <person name="Van de Peer Y."/>
            <person name="Liu Z.J."/>
        </authorList>
    </citation>
    <scope>NUCLEOTIDE SEQUENCE</scope>
    <source>
        <strain evidence="1">CP</strain>
    </source>
</reference>
<protein>
    <submittedName>
        <fullName evidence="1">Uncharacterized protein</fullName>
    </submittedName>
</protein>
<dbReference type="EMBL" id="JAUJYO010000013">
    <property type="protein sequence ID" value="KAK1299854.1"/>
    <property type="molecule type" value="Genomic_DNA"/>
</dbReference>
<evidence type="ECO:0000313" key="2">
    <source>
        <dbReference type="Proteomes" id="UP001180020"/>
    </source>
</evidence>
<name>A0AAV9DFP1_ACOCL</name>
<sequence>MDDCCAKKLLTKAYQAKMGTEERPDMPYVQGRCGNYDTYLPRVSNGFACMAAPSGVFRL</sequence>
<evidence type="ECO:0000313" key="1">
    <source>
        <dbReference type="EMBL" id="KAK1299854.1"/>
    </source>
</evidence>
<proteinExistence type="predicted"/>